<reference evidence="1" key="2">
    <citation type="journal article" date="2015" name="Fish Shellfish Immunol.">
        <title>Early steps in the European eel (Anguilla anguilla)-Vibrio vulnificus interaction in the gills: Role of the RtxA13 toxin.</title>
        <authorList>
            <person name="Callol A."/>
            <person name="Pajuelo D."/>
            <person name="Ebbesson L."/>
            <person name="Teles M."/>
            <person name="MacKenzie S."/>
            <person name="Amaro C."/>
        </authorList>
    </citation>
    <scope>NUCLEOTIDE SEQUENCE</scope>
</reference>
<dbReference type="EMBL" id="GBXM01029250">
    <property type="protein sequence ID" value="JAH79327.1"/>
    <property type="molecule type" value="Transcribed_RNA"/>
</dbReference>
<reference evidence="1" key="1">
    <citation type="submission" date="2014-11" db="EMBL/GenBank/DDBJ databases">
        <authorList>
            <person name="Amaro Gonzalez C."/>
        </authorList>
    </citation>
    <scope>NUCLEOTIDE SEQUENCE</scope>
</reference>
<sequence length="25" mass="2746">MATWCSQPVLTDSKTLSYITNSTPT</sequence>
<proteinExistence type="predicted"/>
<organism evidence="1">
    <name type="scientific">Anguilla anguilla</name>
    <name type="common">European freshwater eel</name>
    <name type="synonym">Muraena anguilla</name>
    <dbReference type="NCBI Taxonomy" id="7936"/>
    <lineage>
        <taxon>Eukaryota</taxon>
        <taxon>Metazoa</taxon>
        <taxon>Chordata</taxon>
        <taxon>Craniata</taxon>
        <taxon>Vertebrata</taxon>
        <taxon>Euteleostomi</taxon>
        <taxon>Actinopterygii</taxon>
        <taxon>Neopterygii</taxon>
        <taxon>Teleostei</taxon>
        <taxon>Anguilliformes</taxon>
        <taxon>Anguillidae</taxon>
        <taxon>Anguilla</taxon>
    </lineage>
</organism>
<dbReference type="AlphaFoldDB" id="A0A0E9VMQ4"/>
<evidence type="ECO:0000313" key="1">
    <source>
        <dbReference type="EMBL" id="JAH79327.1"/>
    </source>
</evidence>
<name>A0A0E9VMQ4_ANGAN</name>
<accession>A0A0E9VMQ4</accession>
<protein>
    <submittedName>
        <fullName evidence="1">Uncharacterized protein</fullName>
    </submittedName>
</protein>